<evidence type="ECO:0000313" key="2">
    <source>
        <dbReference type="Proteomes" id="UP000177996"/>
    </source>
</evidence>
<sequence>MNNQMRLAALCLLCQGFLYMYKRGDTEAFSKEWWGKPFEDVNADFELGSMPDEVRILFRWIKGTHEIPKAEFTDLVIHANAILKKIKA</sequence>
<dbReference type="STRING" id="1798661.A3D65_01765"/>
<organism evidence="1 2">
    <name type="scientific">Candidatus Lloydbacteria bacterium RIFCSPHIGHO2_02_FULL_50_13</name>
    <dbReference type="NCBI Taxonomy" id="1798661"/>
    <lineage>
        <taxon>Bacteria</taxon>
        <taxon>Candidatus Lloydiibacteriota</taxon>
    </lineage>
</organism>
<dbReference type="AlphaFoldDB" id="A0A1G2DC78"/>
<gene>
    <name evidence="1" type="ORF">A3D65_01765</name>
</gene>
<name>A0A1G2DC78_9BACT</name>
<accession>A0A1G2DC78</accession>
<protein>
    <submittedName>
        <fullName evidence="1">Uncharacterized protein</fullName>
    </submittedName>
</protein>
<dbReference type="EMBL" id="MHLL01000007">
    <property type="protein sequence ID" value="OGZ10540.1"/>
    <property type="molecule type" value="Genomic_DNA"/>
</dbReference>
<evidence type="ECO:0000313" key="1">
    <source>
        <dbReference type="EMBL" id="OGZ10540.1"/>
    </source>
</evidence>
<proteinExistence type="predicted"/>
<comment type="caution">
    <text evidence="1">The sequence shown here is derived from an EMBL/GenBank/DDBJ whole genome shotgun (WGS) entry which is preliminary data.</text>
</comment>
<dbReference type="Proteomes" id="UP000177996">
    <property type="component" value="Unassembled WGS sequence"/>
</dbReference>
<reference evidence="1 2" key="1">
    <citation type="journal article" date="2016" name="Nat. Commun.">
        <title>Thousands of microbial genomes shed light on interconnected biogeochemical processes in an aquifer system.</title>
        <authorList>
            <person name="Anantharaman K."/>
            <person name="Brown C.T."/>
            <person name="Hug L.A."/>
            <person name="Sharon I."/>
            <person name="Castelle C.J."/>
            <person name="Probst A.J."/>
            <person name="Thomas B.C."/>
            <person name="Singh A."/>
            <person name="Wilkins M.J."/>
            <person name="Karaoz U."/>
            <person name="Brodie E.L."/>
            <person name="Williams K.H."/>
            <person name="Hubbard S.S."/>
            <person name="Banfield J.F."/>
        </authorList>
    </citation>
    <scope>NUCLEOTIDE SEQUENCE [LARGE SCALE GENOMIC DNA]</scope>
</reference>